<organism evidence="4">
    <name type="scientific">hydrothermal vent metagenome</name>
    <dbReference type="NCBI Taxonomy" id="652676"/>
    <lineage>
        <taxon>unclassified sequences</taxon>
        <taxon>metagenomes</taxon>
        <taxon>ecological metagenomes</taxon>
    </lineage>
</organism>
<evidence type="ECO:0000313" key="4">
    <source>
        <dbReference type="EMBL" id="VAX30409.1"/>
    </source>
</evidence>
<name>A0A3B1CJN7_9ZZZZ</name>
<dbReference type="InterPro" id="IPR006300">
    <property type="entry name" value="FlgB"/>
</dbReference>
<proteinExistence type="inferred from homology"/>
<reference evidence="4" key="1">
    <citation type="submission" date="2018-06" db="EMBL/GenBank/DDBJ databases">
        <authorList>
            <person name="Zhirakovskaya E."/>
        </authorList>
    </citation>
    <scope>NUCLEOTIDE SEQUENCE</scope>
</reference>
<evidence type="ECO:0000256" key="3">
    <source>
        <dbReference type="ARBA" id="ARBA00023143"/>
    </source>
</evidence>
<dbReference type="NCBIfam" id="TIGR01396">
    <property type="entry name" value="FlgB"/>
    <property type="match status" value="1"/>
</dbReference>
<evidence type="ECO:0008006" key="5">
    <source>
        <dbReference type="Google" id="ProtNLM"/>
    </source>
</evidence>
<comment type="subcellular location">
    <subcellularLocation>
        <location evidence="1">Bacterial flagellum basal body</location>
    </subcellularLocation>
</comment>
<protein>
    <recommendedName>
        <fullName evidence="5">Flagellar basal-body rod protein FlgB</fullName>
    </recommendedName>
</protein>
<dbReference type="PIRSF" id="PIRSF002889">
    <property type="entry name" value="Rod_FlgB"/>
    <property type="match status" value="1"/>
</dbReference>
<evidence type="ECO:0000256" key="1">
    <source>
        <dbReference type="ARBA" id="ARBA00004117"/>
    </source>
</evidence>
<dbReference type="EMBL" id="UOGF01000060">
    <property type="protein sequence ID" value="VAX30409.1"/>
    <property type="molecule type" value="Genomic_DNA"/>
</dbReference>
<sequence>MIDKLFGKSLERLEQALDVRNTRHGVIMSNITNQDTPGYKAKEIDFKKALADADSGAGGLKVAQTNAKHISTHNGASSISPEVRLSATNGAKRLDGNTVNTEKEMTRLAENTFMYQATAEFIARKFAGLKNVISEGR</sequence>
<dbReference type="AlphaFoldDB" id="A0A3B1CJN7"/>
<dbReference type="GO" id="GO:0030694">
    <property type="term" value="C:bacterial-type flagellum basal body, rod"/>
    <property type="evidence" value="ECO:0007669"/>
    <property type="project" value="InterPro"/>
</dbReference>
<dbReference type="PANTHER" id="PTHR30435">
    <property type="entry name" value="FLAGELLAR PROTEIN"/>
    <property type="match status" value="1"/>
</dbReference>
<keyword evidence="3" id="KW-0975">Bacterial flagellum</keyword>
<gene>
    <name evidence="4" type="ORF">MNBD_NITROSPIRAE01-687</name>
</gene>
<accession>A0A3B1CJN7</accession>
<evidence type="ECO:0000256" key="2">
    <source>
        <dbReference type="ARBA" id="ARBA00009677"/>
    </source>
</evidence>
<comment type="similarity">
    <text evidence="2">Belongs to the flagella basal body rod proteins family.</text>
</comment>
<dbReference type="PANTHER" id="PTHR30435:SF12">
    <property type="entry name" value="FLAGELLAR BASAL BODY ROD PROTEIN FLGB"/>
    <property type="match status" value="1"/>
</dbReference>
<dbReference type="GO" id="GO:0071978">
    <property type="term" value="P:bacterial-type flagellum-dependent swarming motility"/>
    <property type="evidence" value="ECO:0007669"/>
    <property type="project" value="TreeGrafter"/>
</dbReference>